<accession>A0A024GME4</accession>
<reference evidence="2 3" key="1">
    <citation type="submission" date="2012-05" db="EMBL/GenBank/DDBJ databases">
        <title>Recombination and specialization in a pathogen metapopulation.</title>
        <authorList>
            <person name="Gardiner A."/>
            <person name="Kemen E."/>
            <person name="Schultz-Larsen T."/>
            <person name="MacLean D."/>
            <person name="Van Oosterhout C."/>
            <person name="Jones J.D.G."/>
        </authorList>
    </citation>
    <scope>NUCLEOTIDE SEQUENCE [LARGE SCALE GENOMIC DNA]</scope>
    <source>
        <strain evidence="2 3">Ac Nc2</strain>
    </source>
</reference>
<dbReference type="EMBL" id="CAIX01000183">
    <property type="protein sequence ID" value="CCI47712.1"/>
    <property type="molecule type" value="Genomic_DNA"/>
</dbReference>
<organism evidence="2 3">
    <name type="scientific">Albugo candida</name>
    <dbReference type="NCBI Taxonomy" id="65357"/>
    <lineage>
        <taxon>Eukaryota</taxon>
        <taxon>Sar</taxon>
        <taxon>Stramenopiles</taxon>
        <taxon>Oomycota</taxon>
        <taxon>Peronosporomycetes</taxon>
        <taxon>Albuginales</taxon>
        <taxon>Albuginaceae</taxon>
        <taxon>Albugo</taxon>
    </lineage>
</organism>
<feature type="chain" id="PRO_5001532511" description="Secreted protein" evidence="1">
    <location>
        <begin position="22"/>
        <end position="119"/>
    </location>
</feature>
<keyword evidence="1" id="KW-0732">Signal</keyword>
<gene>
    <name evidence="2" type="ORF">BN9_087280</name>
</gene>
<feature type="signal peptide" evidence="1">
    <location>
        <begin position="1"/>
        <end position="21"/>
    </location>
</feature>
<evidence type="ECO:0000313" key="2">
    <source>
        <dbReference type="EMBL" id="CCI47712.1"/>
    </source>
</evidence>
<protein>
    <recommendedName>
        <fullName evidence="4">Secreted protein</fullName>
    </recommendedName>
</protein>
<dbReference type="AlphaFoldDB" id="A0A024GME4"/>
<evidence type="ECO:0000256" key="1">
    <source>
        <dbReference type="SAM" id="SignalP"/>
    </source>
</evidence>
<keyword evidence="3" id="KW-1185">Reference proteome</keyword>
<dbReference type="Proteomes" id="UP000053237">
    <property type="component" value="Unassembled WGS sequence"/>
</dbReference>
<sequence length="119" mass="13454">MSGPIKKLAIIFLMILARNQSLSTLARLSSKRCGYGHQEWFHLLRICLNHLRPAIAHRGNFSTRSSALEQGVDHWTESVYKHESASDALLSLCNKNAIMSTITRKSKVFDSSLARRKKT</sequence>
<comment type="caution">
    <text evidence="2">The sequence shown here is derived from an EMBL/GenBank/DDBJ whole genome shotgun (WGS) entry which is preliminary data.</text>
</comment>
<dbReference type="InParanoid" id="A0A024GME4"/>
<proteinExistence type="predicted"/>
<name>A0A024GME4_9STRA</name>
<evidence type="ECO:0000313" key="3">
    <source>
        <dbReference type="Proteomes" id="UP000053237"/>
    </source>
</evidence>
<evidence type="ECO:0008006" key="4">
    <source>
        <dbReference type="Google" id="ProtNLM"/>
    </source>
</evidence>